<comment type="cofactor">
    <cofactor evidence="8">
        <name>Mg(2+)</name>
        <dbReference type="ChEBI" id="CHEBI:18420"/>
    </cofactor>
</comment>
<comment type="similarity">
    <text evidence="8">Belongs to the P-Pant transferase superfamily. AcpS family.</text>
</comment>
<evidence type="ECO:0000259" key="9">
    <source>
        <dbReference type="Pfam" id="PF01648"/>
    </source>
</evidence>
<dbReference type="NCBIfam" id="TIGR00556">
    <property type="entry name" value="pantethn_trn"/>
    <property type="match status" value="1"/>
</dbReference>
<comment type="function">
    <text evidence="8">Transfers the 4'-phosphopantetheine moiety from coenzyme A to a Ser of acyl-carrier-protein.</text>
</comment>
<evidence type="ECO:0000256" key="7">
    <source>
        <dbReference type="ARBA" id="ARBA00023160"/>
    </source>
</evidence>
<keyword evidence="2 8" id="KW-0808">Transferase</keyword>
<evidence type="ECO:0000313" key="10">
    <source>
        <dbReference type="EMBL" id="HIR89106.1"/>
    </source>
</evidence>
<accession>A0A9D1EET6</accession>
<evidence type="ECO:0000256" key="6">
    <source>
        <dbReference type="ARBA" id="ARBA00023098"/>
    </source>
</evidence>
<dbReference type="InterPro" id="IPR008278">
    <property type="entry name" value="4-PPantetheinyl_Trfase_dom"/>
</dbReference>
<dbReference type="GO" id="GO:0006633">
    <property type="term" value="P:fatty acid biosynthetic process"/>
    <property type="evidence" value="ECO:0007669"/>
    <property type="project" value="UniProtKB-UniRule"/>
</dbReference>
<dbReference type="GO" id="GO:0000287">
    <property type="term" value="F:magnesium ion binding"/>
    <property type="evidence" value="ECO:0007669"/>
    <property type="project" value="UniProtKB-UniRule"/>
</dbReference>
<comment type="subcellular location">
    <subcellularLocation>
        <location evidence="8">Cytoplasm</location>
    </subcellularLocation>
</comment>
<dbReference type="Pfam" id="PF01648">
    <property type="entry name" value="ACPS"/>
    <property type="match status" value="1"/>
</dbReference>
<dbReference type="InterPro" id="IPR037143">
    <property type="entry name" value="4-PPantetheinyl_Trfase_dom_sf"/>
</dbReference>
<dbReference type="AlphaFoldDB" id="A0A9D1EET6"/>
<name>A0A9D1EET6_9FIRM</name>
<feature type="binding site" evidence="8">
    <location>
        <position position="51"/>
    </location>
    <ligand>
        <name>Mg(2+)</name>
        <dbReference type="ChEBI" id="CHEBI:18420"/>
    </ligand>
</feature>
<dbReference type="InterPro" id="IPR002582">
    <property type="entry name" value="ACPS"/>
</dbReference>
<keyword evidence="8" id="KW-0963">Cytoplasm</keyword>
<proteinExistence type="inferred from homology"/>
<keyword evidence="6 8" id="KW-0443">Lipid metabolism</keyword>
<protein>
    <recommendedName>
        <fullName evidence="8">Holo-[acyl-carrier-protein] synthase</fullName>
        <shortName evidence="8">Holo-ACP synthase</shortName>
        <ecNumber evidence="8">2.7.8.7</ecNumber>
    </recommendedName>
    <alternativeName>
        <fullName evidence="8">4'-phosphopantetheinyl transferase AcpS</fullName>
    </alternativeName>
</protein>
<keyword evidence="1 8" id="KW-0444">Lipid biosynthesis</keyword>
<evidence type="ECO:0000256" key="3">
    <source>
        <dbReference type="ARBA" id="ARBA00022723"/>
    </source>
</evidence>
<reference evidence="10" key="1">
    <citation type="submission" date="2020-10" db="EMBL/GenBank/DDBJ databases">
        <authorList>
            <person name="Gilroy R."/>
        </authorList>
    </citation>
    <scope>NUCLEOTIDE SEQUENCE</scope>
    <source>
        <strain evidence="10">ChiW13-3771</strain>
    </source>
</reference>
<dbReference type="GO" id="GO:0008897">
    <property type="term" value="F:holo-[acyl-carrier-protein] synthase activity"/>
    <property type="evidence" value="ECO:0007669"/>
    <property type="project" value="UniProtKB-UniRule"/>
</dbReference>
<keyword evidence="3 8" id="KW-0479">Metal-binding</keyword>
<dbReference type="InterPro" id="IPR004568">
    <property type="entry name" value="Ppantetheine-prot_Trfase_dom"/>
</dbReference>
<evidence type="ECO:0000256" key="5">
    <source>
        <dbReference type="ARBA" id="ARBA00022842"/>
    </source>
</evidence>
<dbReference type="GO" id="GO:0005737">
    <property type="term" value="C:cytoplasm"/>
    <property type="evidence" value="ECO:0007669"/>
    <property type="project" value="UniProtKB-SubCell"/>
</dbReference>
<dbReference type="NCBIfam" id="TIGR00516">
    <property type="entry name" value="acpS"/>
    <property type="match status" value="1"/>
</dbReference>
<keyword evidence="4 8" id="KW-0276">Fatty acid metabolism</keyword>
<organism evidence="10 11">
    <name type="scientific">Candidatus Fimimorpha faecalis</name>
    <dbReference type="NCBI Taxonomy" id="2840824"/>
    <lineage>
        <taxon>Bacteria</taxon>
        <taxon>Bacillati</taxon>
        <taxon>Bacillota</taxon>
        <taxon>Clostridia</taxon>
        <taxon>Eubacteriales</taxon>
        <taxon>Candidatus Fimimorpha</taxon>
    </lineage>
</organism>
<evidence type="ECO:0000256" key="8">
    <source>
        <dbReference type="HAMAP-Rule" id="MF_00101"/>
    </source>
</evidence>
<evidence type="ECO:0000313" key="11">
    <source>
        <dbReference type="Proteomes" id="UP000824201"/>
    </source>
</evidence>
<gene>
    <name evidence="8 10" type="primary">acpS</name>
    <name evidence="10" type="ORF">IAC96_09170</name>
</gene>
<feature type="domain" description="4'-phosphopantetheinyl transferase" evidence="9">
    <location>
        <begin position="4"/>
        <end position="95"/>
    </location>
</feature>
<keyword evidence="7 8" id="KW-0275">Fatty acid biosynthesis</keyword>
<dbReference type="Gene3D" id="3.90.470.20">
    <property type="entry name" value="4'-phosphopantetheinyl transferase domain"/>
    <property type="match status" value="1"/>
</dbReference>
<dbReference type="Proteomes" id="UP000824201">
    <property type="component" value="Unassembled WGS sequence"/>
</dbReference>
<keyword evidence="5 8" id="KW-0460">Magnesium</keyword>
<evidence type="ECO:0000256" key="2">
    <source>
        <dbReference type="ARBA" id="ARBA00022679"/>
    </source>
</evidence>
<sequence length="117" mass="13041">MILGIGIDIVEIQRIQKAIQNVRFLEKCFCQEERDGIHRVESFAGNFAAKEAAAKALGIGFRGFGPGQIAVLRDEFGKPYIRFYGKAKERAEQLGVTCIHVTISHEKCYAIANVILE</sequence>
<evidence type="ECO:0000256" key="4">
    <source>
        <dbReference type="ARBA" id="ARBA00022832"/>
    </source>
</evidence>
<comment type="caution">
    <text evidence="10">The sequence shown here is derived from an EMBL/GenBank/DDBJ whole genome shotgun (WGS) entry which is preliminary data.</text>
</comment>
<reference evidence="10" key="2">
    <citation type="journal article" date="2021" name="PeerJ">
        <title>Extensive microbial diversity within the chicken gut microbiome revealed by metagenomics and culture.</title>
        <authorList>
            <person name="Gilroy R."/>
            <person name="Ravi A."/>
            <person name="Getino M."/>
            <person name="Pursley I."/>
            <person name="Horton D.L."/>
            <person name="Alikhan N.F."/>
            <person name="Baker D."/>
            <person name="Gharbi K."/>
            <person name="Hall N."/>
            <person name="Watson M."/>
            <person name="Adriaenssens E.M."/>
            <person name="Foster-Nyarko E."/>
            <person name="Jarju S."/>
            <person name="Secka A."/>
            <person name="Antonio M."/>
            <person name="Oren A."/>
            <person name="Chaudhuri R.R."/>
            <person name="La Ragione R."/>
            <person name="Hildebrand F."/>
            <person name="Pallen M.J."/>
        </authorList>
    </citation>
    <scope>NUCLEOTIDE SEQUENCE</scope>
    <source>
        <strain evidence="10">ChiW13-3771</strain>
    </source>
</reference>
<dbReference type="SUPFAM" id="SSF56214">
    <property type="entry name" value="4'-phosphopantetheinyl transferase"/>
    <property type="match status" value="1"/>
</dbReference>
<comment type="catalytic activity">
    <reaction evidence="8">
        <text>apo-[ACP] + CoA = holo-[ACP] + adenosine 3',5'-bisphosphate + H(+)</text>
        <dbReference type="Rhea" id="RHEA:12068"/>
        <dbReference type="Rhea" id="RHEA-COMP:9685"/>
        <dbReference type="Rhea" id="RHEA-COMP:9690"/>
        <dbReference type="ChEBI" id="CHEBI:15378"/>
        <dbReference type="ChEBI" id="CHEBI:29999"/>
        <dbReference type="ChEBI" id="CHEBI:57287"/>
        <dbReference type="ChEBI" id="CHEBI:58343"/>
        <dbReference type="ChEBI" id="CHEBI:64479"/>
        <dbReference type="EC" id="2.7.8.7"/>
    </reaction>
</comment>
<dbReference type="EMBL" id="DVHN01000120">
    <property type="protein sequence ID" value="HIR89106.1"/>
    <property type="molecule type" value="Genomic_DNA"/>
</dbReference>
<dbReference type="HAMAP" id="MF_00101">
    <property type="entry name" value="AcpS"/>
    <property type="match status" value="1"/>
</dbReference>
<dbReference type="EC" id="2.7.8.7" evidence="8"/>
<evidence type="ECO:0000256" key="1">
    <source>
        <dbReference type="ARBA" id="ARBA00022516"/>
    </source>
</evidence>
<feature type="binding site" evidence="8">
    <location>
        <position position="8"/>
    </location>
    <ligand>
        <name>Mg(2+)</name>
        <dbReference type="ChEBI" id="CHEBI:18420"/>
    </ligand>
</feature>